<organism evidence="1 2">
    <name type="scientific">Caenorhabditis japonica</name>
    <dbReference type="NCBI Taxonomy" id="281687"/>
    <lineage>
        <taxon>Eukaryota</taxon>
        <taxon>Metazoa</taxon>
        <taxon>Ecdysozoa</taxon>
        <taxon>Nematoda</taxon>
        <taxon>Chromadorea</taxon>
        <taxon>Rhabditida</taxon>
        <taxon>Rhabditina</taxon>
        <taxon>Rhabditomorpha</taxon>
        <taxon>Rhabditoidea</taxon>
        <taxon>Rhabditidae</taxon>
        <taxon>Peloderinae</taxon>
        <taxon>Caenorhabditis</taxon>
    </lineage>
</organism>
<evidence type="ECO:0000313" key="1">
    <source>
        <dbReference type="EnsemblMetazoa" id="CJA01736.1"/>
    </source>
</evidence>
<evidence type="ECO:0000313" key="2">
    <source>
        <dbReference type="Proteomes" id="UP000005237"/>
    </source>
</evidence>
<keyword evidence="2" id="KW-1185">Reference proteome</keyword>
<dbReference type="EnsemblMetazoa" id="CJA01736.1">
    <property type="protein sequence ID" value="CJA01736.1"/>
    <property type="gene ID" value="WBGene00120940"/>
</dbReference>
<accession>A0A8R1HKB5</accession>
<dbReference type="Proteomes" id="UP000005237">
    <property type="component" value="Unassembled WGS sequence"/>
</dbReference>
<dbReference type="AlphaFoldDB" id="A0A8R1HKB5"/>
<name>A0A8R1HKB5_CAEJA</name>
<proteinExistence type="predicted"/>
<reference evidence="1" key="2">
    <citation type="submission" date="2022-06" db="UniProtKB">
        <authorList>
            <consortium name="EnsemblMetazoa"/>
        </authorList>
    </citation>
    <scope>IDENTIFICATION</scope>
    <source>
        <strain evidence="1">DF5081</strain>
    </source>
</reference>
<sequence length="126" mass="14033">MNPDKDLTTAEKKDFLKTYVDMMQTRASTMLQGWRSMNIRNDPEVANYIHPLLVSGDQEAICQFETAVFVHGVDPKTYMRRQQTITSTLTVELGKEIMDKPTVLVNEPNGGGVAEHDGCIASTSLV</sequence>
<protein>
    <submittedName>
        <fullName evidence="1">Uncharacterized protein</fullName>
    </submittedName>
</protein>
<reference evidence="2" key="1">
    <citation type="submission" date="2010-08" db="EMBL/GenBank/DDBJ databases">
        <authorList>
            <consortium name="Caenorhabditis japonica Sequencing Consortium"/>
            <person name="Wilson R.K."/>
        </authorList>
    </citation>
    <scope>NUCLEOTIDE SEQUENCE [LARGE SCALE GENOMIC DNA]</scope>
    <source>
        <strain evidence="2">DF5081</strain>
    </source>
</reference>